<feature type="chain" id="PRO_5002207450" description="Peptidase A1 domain-containing protein" evidence="5">
    <location>
        <begin position="20"/>
        <end position="404"/>
    </location>
</feature>
<feature type="active site" evidence="3">
    <location>
        <position position="276"/>
    </location>
</feature>
<dbReference type="PRINTS" id="PR00792">
    <property type="entry name" value="PEPSIN"/>
</dbReference>
<dbReference type="PANTHER" id="PTHR47966">
    <property type="entry name" value="BETA-SITE APP-CLEAVING ENZYME, ISOFORM A-RELATED"/>
    <property type="match status" value="1"/>
</dbReference>
<dbReference type="Proteomes" id="UP000053593">
    <property type="component" value="Unassembled WGS sequence"/>
</dbReference>
<name>A0A0D0AYD5_9AGAR</name>
<dbReference type="AlphaFoldDB" id="A0A0D0AYD5"/>
<dbReference type="PANTHER" id="PTHR47966:SF51">
    <property type="entry name" value="BETA-SITE APP-CLEAVING ENZYME, ISOFORM A-RELATED"/>
    <property type="match status" value="1"/>
</dbReference>
<evidence type="ECO:0000259" key="6">
    <source>
        <dbReference type="PROSITE" id="PS51767"/>
    </source>
</evidence>
<evidence type="ECO:0000256" key="5">
    <source>
        <dbReference type="SAM" id="SignalP"/>
    </source>
</evidence>
<keyword evidence="4" id="KW-0645">Protease</keyword>
<proteinExistence type="inferred from homology"/>
<dbReference type="SUPFAM" id="SSF50630">
    <property type="entry name" value="Acid proteases"/>
    <property type="match status" value="1"/>
</dbReference>
<dbReference type="Pfam" id="PF00026">
    <property type="entry name" value="Asp"/>
    <property type="match status" value="1"/>
</dbReference>
<evidence type="ECO:0000313" key="7">
    <source>
        <dbReference type="EMBL" id="KIK55675.1"/>
    </source>
</evidence>
<dbReference type="InterPro" id="IPR001461">
    <property type="entry name" value="Aspartic_peptidase_A1"/>
</dbReference>
<sequence>MFFANPLLISVALALGVATGPVVVVDRSPILSLPLKRINNFTSGHDILIHDLARVQSFKDRAKARATGQPVKRQSVPISNQVVSYIASVGIGADDSQFQLIVDTGSSNTWVGANKPFTPSPTSTNTGDLVGVTYGSGSFVGTEWIDRLTLSPELVVEEQSIGVASRSSGFEGVDGILGLGPDDLTEGTVNGQAIVHTVTDNLFLQGTIAQNLVSISFQPAITENDNSGELTFGGTDSTRFTGNITFVPRVGDFWGISQSVTYGTTSILGNTDGIVDTGTTLILFDQTAFNAYVTATGAVLDNATGLLRVTTAQFNALQNLNFNIGGTTFSLTPNAQIFPRSLNVAIGGNANNIYLIVGNLGPVGEEPFNFVNGYAFLERFYSVYDTGNNRVGIATTPFTKATTN</sequence>
<keyword evidence="2 4" id="KW-0064">Aspartyl protease</keyword>
<dbReference type="GO" id="GO:0006508">
    <property type="term" value="P:proteolysis"/>
    <property type="evidence" value="ECO:0007669"/>
    <property type="project" value="UniProtKB-KW"/>
</dbReference>
<protein>
    <recommendedName>
        <fullName evidence="6">Peptidase A1 domain-containing protein</fullName>
    </recommendedName>
</protein>
<dbReference type="GO" id="GO:0004190">
    <property type="term" value="F:aspartic-type endopeptidase activity"/>
    <property type="evidence" value="ECO:0007669"/>
    <property type="project" value="UniProtKB-KW"/>
</dbReference>
<dbReference type="CDD" id="cd05471">
    <property type="entry name" value="pepsin_like"/>
    <property type="match status" value="1"/>
</dbReference>
<evidence type="ECO:0000256" key="4">
    <source>
        <dbReference type="RuleBase" id="RU000454"/>
    </source>
</evidence>
<gene>
    <name evidence="7" type="ORF">GYMLUDRAFT_263999</name>
</gene>
<keyword evidence="8" id="KW-1185">Reference proteome</keyword>
<dbReference type="PROSITE" id="PS51767">
    <property type="entry name" value="PEPTIDASE_A1"/>
    <property type="match status" value="1"/>
</dbReference>
<comment type="similarity">
    <text evidence="1 4">Belongs to the peptidase A1 family.</text>
</comment>
<dbReference type="InterPro" id="IPR033121">
    <property type="entry name" value="PEPTIDASE_A1"/>
</dbReference>
<dbReference type="InterPro" id="IPR001969">
    <property type="entry name" value="Aspartic_peptidase_AS"/>
</dbReference>
<evidence type="ECO:0000256" key="3">
    <source>
        <dbReference type="PIRSR" id="PIRSR601461-1"/>
    </source>
</evidence>
<feature type="domain" description="Peptidase A1" evidence="6">
    <location>
        <begin position="85"/>
        <end position="394"/>
    </location>
</feature>
<dbReference type="PROSITE" id="PS00141">
    <property type="entry name" value="ASP_PROTEASE"/>
    <property type="match status" value="2"/>
</dbReference>
<keyword evidence="5" id="KW-0732">Signal</keyword>
<dbReference type="InterPro" id="IPR021109">
    <property type="entry name" value="Peptidase_aspartic_dom_sf"/>
</dbReference>
<dbReference type="OrthoDB" id="660550at2759"/>
<accession>A0A0D0AYD5</accession>
<keyword evidence="4" id="KW-0378">Hydrolase</keyword>
<evidence type="ECO:0000256" key="2">
    <source>
        <dbReference type="ARBA" id="ARBA00022750"/>
    </source>
</evidence>
<feature type="active site" evidence="3">
    <location>
        <position position="103"/>
    </location>
</feature>
<dbReference type="Gene3D" id="2.40.70.10">
    <property type="entry name" value="Acid Proteases"/>
    <property type="match status" value="2"/>
</dbReference>
<reference evidence="7 8" key="1">
    <citation type="submission" date="2014-04" db="EMBL/GenBank/DDBJ databases">
        <title>Evolutionary Origins and Diversification of the Mycorrhizal Mutualists.</title>
        <authorList>
            <consortium name="DOE Joint Genome Institute"/>
            <consortium name="Mycorrhizal Genomics Consortium"/>
            <person name="Kohler A."/>
            <person name="Kuo A."/>
            <person name="Nagy L.G."/>
            <person name="Floudas D."/>
            <person name="Copeland A."/>
            <person name="Barry K.W."/>
            <person name="Cichocki N."/>
            <person name="Veneault-Fourrey C."/>
            <person name="LaButti K."/>
            <person name="Lindquist E.A."/>
            <person name="Lipzen A."/>
            <person name="Lundell T."/>
            <person name="Morin E."/>
            <person name="Murat C."/>
            <person name="Riley R."/>
            <person name="Ohm R."/>
            <person name="Sun H."/>
            <person name="Tunlid A."/>
            <person name="Henrissat B."/>
            <person name="Grigoriev I.V."/>
            <person name="Hibbett D.S."/>
            <person name="Martin F."/>
        </authorList>
    </citation>
    <scope>NUCLEOTIDE SEQUENCE [LARGE SCALE GENOMIC DNA]</scope>
    <source>
        <strain evidence="7 8">FD-317 M1</strain>
    </source>
</reference>
<evidence type="ECO:0000256" key="1">
    <source>
        <dbReference type="ARBA" id="ARBA00007447"/>
    </source>
</evidence>
<organism evidence="7 8">
    <name type="scientific">Collybiopsis luxurians FD-317 M1</name>
    <dbReference type="NCBI Taxonomy" id="944289"/>
    <lineage>
        <taxon>Eukaryota</taxon>
        <taxon>Fungi</taxon>
        <taxon>Dikarya</taxon>
        <taxon>Basidiomycota</taxon>
        <taxon>Agaricomycotina</taxon>
        <taxon>Agaricomycetes</taxon>
        <taxon>Agaricomycetidae</taxon>
        <taxon>Agaricales</taxon>
        <taxon>Marasmiineae</taxon>
        <taxon>Omphalotaceae</taxon>
        <taxon>Collybiopsis</taxon>
        <taxon>Collybiopsis luxurians</taxon>
    </lineage>
</organism>
<dbReference type="HOGENOM" id="CLU_038846_0_0_1"/>
<dbReference type="InterPro" id="IPR034164">
    <property type="entry name" value="Pepsin-like_dom"/>
</dbReference>
<evidence type="ECO:0000313" key="8">
    <source>
        <dbReference type="Proteomes" id="UP000053593"/>
    </source>
</evidence>
<feature type="signal peptide" evidence="5">
    <location>
        <begin position="1"/>
        <end position="19"/>
    </location>
</feature>
<dbReference type="EMBL" id="KN834804">
    <property type="protein sequence ID" value="KIK55675.1"/>
    <property type="molecule type" value="Genomic_DNA"/>
</dbReference>